<keyword evidence="3" id="KW-1185">Reference proteome</keyword>
<accession>A0A564ZKU2</accession>
<dbReference type="InterPro" id="IPR043519">
    <property type="entry name" value="NT_sf"/>
</dbReference>
<evidence type="ECO:0000259" key="1">
    <source>
        <dbReference type="Pfam" id="PF01909"/>
    </source>
</evidence>
<evidence type="ECO:0000313" key="2">
    <source>
        <dbReference type="EMBL" id="VUZ85949.1"/>
    </source>
</evidence>
<dbReference type="InterPro" id="IPR002934">
    <property type="entry name" value="Polymerase_NTP_transf_dom"/>
</dbReference>
<dbReference type="CDD" id="cd05403">
    <property type="entry name" value="NT_KNTase_like"/>
    <property type="match status" value="1"/>
</dbReference>
<protein>
    <submittedName>
        <fullName evidence="2">DNA polymerase III subunit beta</fullName>
    </submittedName>
</protein>
<dbReference type="AlphaFoldDB" id="A0A564ZKU2"/>
<dbReference type="PANTHER" id="PTHR33933">
    <property type="entry name" value="NUCLEOTIDYLTRANSFERASE"/>
    <property type="match status" value="1"/>
</dbReference>
<dbReference type="EMBL" id="CABIKM010000038">
    <property type="protein sequence ID" value="VUZ85949.1"/>
    <property type="molecule type" value="Genomic_DNA"/>
</dbReference>
<evidence type="ECO:0000313" key="3">
    <source>
        <dbReference type="Proteomes" id="UP000334340"/>
    </source>
</evidence>
<name>A0A564ZKU2_9BACT</name>
<dbReference type="GO" id="GO:0016779">
    <property type="term" value="F:nucleotidyltransferase activity"/>
    <property type="evidence" value="ECO:0007669"/>
    <property type="project" value="InterPro"/>
</dbReference>
<dbReference type="Gene3D" id="3.30.460.10">
    <property type="entry name" value="Beta Polymerase, domain 2"/>
    <property type="match status" value="1"/>
</dbReference>
<dbReference type="Pfam" id="PF01909">
    <property type="entry name" value="NTP_transf_2"/>
    <property type="match status" value="1"/>
</dbReference>
<gene>
    <name evidence="2" type="ORF">MELA_02343</name>
</gene>
<sequence>MTADAAIQTMVDRIVQRFHPLRVILFGSYARGSAVPESDVDLLVVLREVADKRRTTVEIRRALGDLPVSKDIIVTTPDEIARRGDLAGSVLRPALRDGKVVYEQQ</sequence>
<proteinExistence type="predicted"/>
<reference evidence="2 3" key="1">
    <citation type="submission" date="2019-07" db="EMBL/GenBank/DDBJ databases">
        <authorList>
            <person name="Cremers G."/>
        </authorList>
    </citation>
    <scope>NUCLEOTIDE SEQUENCE [LARGE SCALE GENOMIC DNA]</scope>
</reference>
<dbReference type="InterPro" id="IPR052548">
    <property type="entry name" value="Type_VII_TA_antitoxin"/>
</dbReference>
<dbReference type="SUPFAM" id="SSF81301">
    <property type="entry name" value="Nucleotidyltransferase"/>
    <property type="match status" value="1"/>
</dbReference>
<dbReference type="PANTHER" id="PTHR33933:SF1">
    <property type="entry name" value="PROTEIN ADENYLYLTRANSFERASE MNTA-RELATED"/>
    <property type="match status" value="1"/>
</dbReference>
<feature type="domain" description="Polymerase nucleotidyl transferase" evidence="1">
    <location>
        <begin position="11"/>
        <end position="77"/>
    </location>
</feature>
<organism evidence="2 3">
    <name type="scientific">Candidatus Methylomirabilis lanthanidiphila</name>
    <dbReference type="NCBI Taxonomy" id="2211376"/>
    <lineage>
        <taxon>Bacteria</taxon>
        <taxon>Candidatus Methylomirabilota</taxon>
        <taxon>Candidatus Methylomirabilia</taxon>
        <taxon>Candidatus Methylomirabilales</taxon>
        <taxon>Candidatus Methylomirabilaceae</taxon>
        <taxon>Candidatus Methylomirabilis</taxon>
    </lineage>
</organism>
<dbReference type="Proteomes" id="UP000334340">
    <property type="component" value="Unassembled WGS sequence"/>
</dbReference>